<accession>A0A8J2W385</accession>
<protein>
    <submittedName>
        <fullName evidence="1">(African queen) hypothetical protein</fullName>
    </submittedName>
</protein>
<evidence type="ECO:0000313" key="1">
    <source>
        <dbReference type="EMBL" id="CAG9567728.1"/>
    </source>
</evidence>
<dbReference type="Proteomes" id="UP000789524">
    <property type="component" value="Unassembled WGS sequence"/>
</dbReference>
<comment type="caution">
    <text evidence="1">The sequence shown here is derived from an EMBL/GenBank/DDBJ whole genome shotgun (WGS) entry which is preliminary data.</text>
</comment>
<proteinExistence type="predicted"/>
<organism evidence="1 2">
    <name type="scientific">Danaus chrysippus</name>
    <name type="common">African queen</name>
    <dbReference type="NCBI Taxonomy" id="151541"/>
    <lineage>
        <taxon>Eukaryota</taxon>
        <taxon>Metazoa</taxon>
        <taxon>Ecdysozoa</taxon>
        <taxon>Arthropoda</taxon>
        <taxon>Hexapoda</taxon>
        <taxon>Insecta</taxon>
        <taxon>Pterygota</taxon>
        <taxon>Neoptera</taxon>
        <taxon>Endopterygota</taxon>
        <taxon>Lepidoptera</taxon>
        <taxon>Glossata</taxon>
        <taxon>Ditrysia</taxon>
        <taxon>Papilionoidea</taxon>
        <taxon>Nymphalidae</taxon>
        <taxon>Danainae</taxon>
        <taxon>Danaini</taxon>
        <taxon>Danaina</taxon>
        <taxon>Danaus</taxon>
        <taxon>Anosia</taxon>
    </lineage>
</organism>
<reference evidence="1" key="1">
    <citation type="submission" date="2021-09" db="EMBL/GenBank/DDBJ databases">
        <authorList>
            <person name="Martin H S."/>
        </authorList>
    </citation>
    <scope>NUCLEOTIDE SEQUENCE</scope>
</reference>
<keyword evidence="2" id="KW-1185">Reference proteome</keyword>
<evidence type="ECO:0000313" key="2">
    <source>
        <dbReference type="Proteomes" id="UP000789524"/>
    </source>
</evidence>
<dbReference type="EMBL" id="CAKASE010000059">
    <property type="protein sequence ID" value="CAG9567728.1"/>
    <property type="molecule type" value="Genomic_DNA"/>
</dbReference>
<sequence>MDYQINVLNTCIAPRYNEYLLEYLGVCHPRSTHASRTRHAAAASATSTLIILQEDYNSDRCSQINVSLSVRGDAMIDIQFGIAPRKIAAGQRASIEFEIICLPPPPSDSLPTRGDTITRGGIG</sequence>
<name>A0A8J2W385_9NEOP</name>
<gene>
    <name evidence="1" type="ORF">DCHRY22_LOCUS7897</name>
</gene>
<dbReference type="AlphaFoldDB" id="A0A8J2W385"/>